<dbReference type="GO" id="GO:0005829">
    <property type="term" value="C:cytosol"/>
    <property type="evidence" value="ECO:0007669"/>
    <property type="project" value="TreeGrafter"/>
</dbReference>
<dbReference type="InParanoid" id="A0A1E7FNP4"/>
<reference evidence="6 7" key="1">
    <citation type="submission" date="2016-09" db="EMBL/GenBank/DDBJ databases">
        <title>Extensive genetic diversity and differential bi-allelic expression allows diatom success in the polar Southern Ocean.</title>
        <authorList>
            <consortium name="DOE Joint Genome Institute"/>
            <person name="Mock T."/>
            <person name="Otillar R.P."/>
            <person name="Strauss J."/>
            <person name="Dupont C."/>
            <person name="Frickenhaus S."/>
            <person name="Maumus F."/>
            <person name="Mcmullan M."/>
            <person name="Sanges R."/>
            <person name="Schmutz J."/>
            <person name="Toseland A."/>
            <person name="Valas R."/>
            <person name="Veluchamy A."/>
            <person name="Ward B.J."/>
            <person name="Allen A."/>
            <person name="Barry K."/>
            <person name="Falciatore A."/>
            <person name="Ferrante M."/>
            <person name="Fortunato A.E."/>
            <person name="Gloeckner G."/>
            <person name="Gruber A."/>
            <person name="Hipkin R."/>
            <person name="Janech M."/>
            <person name="Kroth P."/>
            <person name="Leese F."/>
            <person name="Lindquist E."/>
            <person name="Lyon B.R."/>
            <person name="Martin J."/>
            <person name="Mayer C."/>
            <person name="Parker M."/>
            <person name="Quesneville H."/>
            <person name="Raymond J."/>
            <person name="Uhlig C."/>
            <person name="Valentin K.U."/>
            <person name="Worden A.Z."/>
            <person name="Armbrust E.V."/>
            <person name="Bowler C."/>
            <person name="Green B."/>
            <person name="Moulton V."/>
            <person name="Van Oosterhout C."/>
            <person name="Grigoriev I."/>
        </authorList>
    </citation>
    <scope>NUCLEOTIDE SEQUENCE [LARGE SCALE GENOMIC DNA]</scope>
    <source>
        <strain evidence="6 7">CCMP1102</strain>
    </source>
</reference>
<dbReference type="PANTHER" id="PTHR43654">
    <property type="entry name" value="GLUTAMATE 5-KINASE"/>
    <property type="match status" value="1"/>
</dbReference>
<protein>
    <recommendedName>
        <fullName evidence="5">Aspartate/glutamate/uridylate kinase domain-containing protein</fullName>
    </recommendedName>
</protein>
<dbReference type="Gene3D" id="3.40.1160.10">
    <property type="entry name" value="Acetylglutamate kinase-like"/>
    <property type="match status" value="1"/>
</dbReference>
<gene>
    <name evidence="6" type="ORF">FRACYDRAFT_235467</name>
</gene>
<dbReference type="Proteomes" id="UP000095751">
    <property type="component" value="Unassembled WGS sequence"/>
</dbReference>
<keyword evidence="4" id="KW-0067">ATP-binding</keyword>
<name>A0A1E7FNP4_9STRA</name>
<dbReference type="OrthoDB" id="1934954at2759"/>
<organism evidence="6 7">
    <name type="scientific">Fragilariopsis cylindrus CCMP1102</name>
    <dbReference type="NCBI Taxonomy" id="635003"/>
    <lineage>
        <taxon>Eukaryota</taxon>
        <taxon>Sar</taxon>
        <taxon>Stramenopiles</taxon>
        <taxon>Ochrophyta</taxon>
        <taxon>Bacillariophyta</taxon>
        <taxon>Bacillariophyceae</taxon>
        <taxon>Bacillariophycidae</taxon>
        <taxon>Bacillariales</taxon>
        <taxon>Bacillariaceae</taxon>
        <taxon>Fragilariopsis</taxon>
    </lineage>
</organism>
<keyword evidence="2" id="KW-0547">Nucleotide-binding</keyword>
<accession>A0A1E7FNP4</accession>
<dbReference type="KEGG" id="fcy:FRACYDRAFT_235467"/>
<dbReference type="SUPFAM" id="SSF53633">
    <property type="entry name" value="Carbamate kinase-like"/>
    <property type="match status" value="1"/>
</dbReference>
<dbReference type="AlphaFoldDB" id="A0A1E7FNP4"/>
<dbReference type="GO" id="GO:0016301">
    <property type="term" value="F:kinase activity"/>
    <property type="evidence" value="ECO:0007669"/>
    <property type="project" value="UniProtKB-KW"/>
</dbReference>
<sequence>MGRSQMEQQQQQVGGGGNHKNVLLLKVGGSSITAKKYGLRGETLPPPNNGMKLKKDMMTGIAKTRLSVKKLNSSIVSYLIEEGVNAVGISPCMNIPGLMAHGGNEYNGVTLLVHALKETLSAGLVPVIHGDAGLYGTYHNRNADGDSSSINNDDLMFQHQSMSGGILGGDTLVEIIATHPLMNESISKAIFLTDVHGVYTKDPNIYHDDAVLVRHIDIDPITGKVMNEDIVSASGSLHEHDVTGGLETKLEAAVSVAKTGIDVIITKCCSSSAKAAMVSNSNSKGKITSTDTASNNINNYEYDSTVIRRYQR</sequence>
<evidence type="ECO:0000256" key="2">
    <source>
        <dbReference type="ARBA" id="ARBA00022741"/>
    </source>
</evidence>
<dbReference type="InterPro" id="IPR036393">
    <property type="entry name" value="AceGlu_kinase-like_sf"/>
</dbReference>
<dbReference type="EMBL" id="KV784355">
    <property type="protein sequence ID" value="OEU19413.1"/>
    <property type="molecule type" value="Genomic_DNA"/>
</dbReference>
<dbReference type="InterPro" id="IPR001048">
    <property type="entry name" value="Asp/Glu/Uridylate_kinase"/>
</dbReference>
<dbReference type="Pfam" id="PF00696">
    <property type="entry name" value="AA_kinase"/>
    <property type="match status" value="1"/>
</dbReference>
<evidence type="ECO:0000256" key="3">
    <source>
        <dbReference type="ARBA" id="ARBA00022777"/>
    </source>
</evidence>
<dbReference type="GO" id="GO:0016114">
    <property type="term" value="P:terpenoid biosynthetic process"/>
    <property type="evidence" value="ECO:0007669"/>
    <property type="project" value="TreeGrafter"/>
</dbReference>
<feature type="domain" description="Aspartate/glutamate/uridylate kinase" evidence="5">
    <location>
        <begin position="24"/>
        <end position="266"/>
    </location>
</feature>
<keyword evidence="7" id="KW-1185">Reference proteome</keyword>
<evidence type="ECO:0000256" key="1">
    <source>
        <dbReference type="ARBA" id="ARBA00022679"/>
    </source>
</evidence>
<dbReference type="GO" id="GO:0102043">
    <property type="term" value="F:isopentenyl phosphate kinase activity"/>
    <property type="evidence" value="ECO:0007669"/>
    <property type="project" value="TreeGrafter"/>
</dbReference>
<proteinExistence type="predicted"/>
<evidence type="ECO:0000259" key="5">
    <source>
        <dbReference type="Pfam" id="PF00696"/>
    </source>
</evidence>
<keyword evidence="1" id="KW-0808">Transferase</keyword>
<dbReference type="GO" id="GO:0005524">
    <property type="term" value="F:ATP binding"/>
    <property type="evidence" value="ECO:0007669"/>
    <property type="project" value="UniProtKB-KW"/>
</dbReference>
<keyword evidence="3" id="KW-0418">Kinase</keyword>
<evidence type="ECO:0000256" key="4">
    <source>
        <dbReference type="ARBA" id="ARBA00022840"/>
    </source>
</evidence>
<evidence type="ECO:0000313" key="6">
    <source>
        <dbReference type="EMBL" id="OEU19413.1"/>
    </source>
</evidence>
<dbReference type="PANTHER" id="PTHR43654:SF1">
    <property type="entry name" value="ISOPENTENYL PHOSPHATE KINASE"/>
    <property type="match status" value="1"/>
</dbReference>
<evidence type="ECO:0000313" key="7">
    <source>
        <dbReference type="Proteomes" id="UP000095751"/>
    </source>
</evidence>